<dbReference type="EMBL" id="GBRH01227555">
    <property type="protein sequence ID" value="JAD70340.1"/>
    <property type="molecule type" value="Transcribed_RNA"/>
</dbReference>
<reference evidence="1" key="2">
    <citation type="journal article" date="2015" name="Data Brief">
        <title>Shoot transcriptome of the giant reed, Arundo donax.</title>
        <authorList>
            <person name="Barrero R.A."/>
            <person name="Guerrero F.D."/>
            <person name="Moolhuijzen P."/>
            <person name="Goolsby J.A."/>
            <person name="Tidwell J."/>
            <person name="Bellgard S.E."/>
            <person name="Bellgard M.I."/>
        </authorList>
    </citation>
    <scope>NUCLEOTIDE SEQUENCE</scope>
    <source>
        <tissue evidence="1">Shoot tissue taken approximately 20 cm above the soil surface</tissue>
    </source>
</reference>
<reference evidence="1" key="1">
    <citation type="submission" date="2014-09" db="EMBL/GenBank/DDBJ databases">
        <authorList>
            <person name="Magalhaes I.L.F."/>
            <person name="Oliveira U."/>
            <person name="Santos F.R."/>
            <person name="Vidigal T.H.D.A."/>
            <person name="Brescovit A.D."/>
            <person name="Santos A.J."/>
        </authorList>
    </citation>
    <scope>NUCLEOTIDE SEQUENCE</scope>
    <source>
        <tissue evidence="1">Shoot tissue taken approximately 20 cm above the soil surface</tissue>
    </source>
</reference>
<name>A0A0A9CAA9_ARUDO</name>
<protein>
    <submittedName>
        <fullName evidence="1">Uncharacterized protein</fullName>
    </submittedName>
</protein>
<organism evidence="1">
    <name type="scientific">Arundo donax</name>
    <name type="common">Giant reed</name>
    <name type="synonym">Donax arundinaceus</name>
    <dbReference type="NCBI Taxonomy" id="35708"/>
    <lineage>
        <taxon>Eukaryota</taxon>
        <taxon>Viridiplantae</taxon>
        <taxon>Streptophyta</taxon>
        <taxon>Embryophyta</taxon>
        <taxon>Tracheophyta</taxon>
        <taxon>Spermatophyta</taxon>
        <taxon>Magnoliopsida</taxon>
        <taxon>Liliopsida</taxon>
        <taxon>Poales</taxon>
        <taxon>Poaceae</taxon>
        <taxon>PACMAD clade</taxon>
        <taxon>Arundinoideae</taxon>
        <taxon>Arundineae</taxon>
        <taxon>Arundo</taxon>
    </lineage>
</organism>
<proteinExistence type="predicted"/>
<dbReference type="AlphaFoldDB" id="A0A0A9CAA9"/>
<accession>A0A0A9CAA9</accession>
<sequence length="33" mass="3614">MSSSVVRSRMLRLLSVETSISIFFATAPPLLCT</sequence>
<evidence type="ECO:0000313" key="1">
    <source>
        <dbReference type="EMBL" id="JAD70340.1"/>
    </source>
</evidence>